<proteinExistence type="predicted"/>
<organism evidence="1 2">
    <name type="scientific">Hahella chejuensis (strain KCTC 2396)</name>
    <dbReference type="NCBI Taxonomy" id="349521"/>
    <lineage>
        <taxon>Bacteria</taxon>
        <taxon>Pseudomonadati</taxon>
        <taxon>Pseudomonadota</taxon>
        <taxon>Gammaproteobacteria</taxon>
        <taxon>Oceanospirillales</taxon>
        <taxon>Hahellaceae</taxon>
        <taxon>Hahella</taxon>
    </lineage>
</organism>
<protein>
    <submittedName>
        <fullName evidence="1">Uncharacterized protein</fullName>
    </submittedName>
</protein>
<dbReference type="AlphaFoldDB" id="Q2SEU2"/>
<dbReference type="KEGG" id="hch:HCH_04122"/>
<dbReference type="Proteomes" id="UP000000238">
    <property type="component" value="Chromosome"/>
</dbReference>
<dbReference type="EMBL" id="CP000155">
    <property type="protein sequence ID" value="ABC30832.1"/>
    <property type="molecule type" value="Genomic_DNA"/>
</dbReference>
<dbReference type="STRING" id="349521.HCH_04122"/>
<dbReference type="HOGENOM" id="CLU_1684104_0_0_6"/>
<sequence>MMISPIPEWNYWRNNQSSPSRLKLWMIASYALNYNFPYSYLKTQSGSIMFERSGVNWNGYVSGSCPVQGCGIVDNHPWYFRARGDSWSMEIAEDQSIDCECLPLVGPYPGWLIEESWGKWPEAGYMEAAVAWELIEKVFEQFRNNELPYIAGEQTD</sequence>
<name>Q2SEU2_HAHCH</name>
<reference evidence="1 2" key="1">
    <citation type="journal article" date="2005" name="Nucleic Acids Res.">
        <title>Genomic blueprint of Hahella chejuensis, a marine microbe producing an algicidal agent.</title>
        <authorList>
            <person name="Jeong H."/>
            <person name="Yim J.H."/>
            <person name="Lee C."/>
            <person name="Choi S.-H."/>
            <person name="Park Y.K."/>
            <person name="Yoon S.H."/>
            <person name="Hur C.-G."/>
            <person name="Kang H.-Y."/>
            <person name="Kim D."/>
            <person name="Lee H.H."/>
            <person name="Park K.H."/>
            <person name="Park S.-H."/>
            <person name="Park H.-S."/>
            <person name="Lee H.K."/>
            <person name="Oh T.K."/>
            <person name="Kim J.F."/>
        </authorList>
    </citation>
    <scope>NUCLEOTIDE SEQUENCE [LARGE SCALE GENOMIC DNA]</scope>
    <source>
        <strain evidence="1 2">KCTC 2396</strain>
    </source>
</reference>
<gene>
    <name evidence="1" type="ordered locus">HCH_04122</name>
</gene>
<keyword evidence="2" id="KW-1185">Reference proteome</keyword>
<evidence type="ECO:0000313" key="1">
    <source>
        <dbReference type="EMBL" id="ABC30832.1"/>
    </source>
</evidence>
<accession>Q2SEU2</accession>
<evidence type="ECO:0000313" key="2">
    <source>
        <dbReference type="Proteomes" id="UP000000238"/>
    </source>
</evidence>